<name>A0A0B9AJG9_9SPHN</name>
<proteinExistence type="predicted"/>
<protein>
    <submittedName>
        <fullName evidence="3">Conjugal transfer pilus assembly protein TraV</fullName>
    </submittedName>
</protein>
<evidence type="ECO:0000313" key="5">
    <source>
        <dbReference type="Proteomes" id="UP000031338"/>
    </source>
</evidence>
<keyword evidence="5" id="KW-1185">Reference proteome</keyword>
<feature type="chain" id="PRO_5011138441" evidence="2">
    <location>
        <begin position="28"/>
        <end position="224"/>
    </location>
</feature>
<evidence type="ECO:0000313" key="4">
    <source>
        <dbReference type="EMBL" id="KHS49671.1"/>
    </source>
</evidence>
<dbReference type="PATRIC" id="fig|48936.3.peg.155"/>
<dbReference type="STRING" id="48936.NJ75_00152"/>
<dbReference type="EMBL" id="JRVC01000001">
    <property type="protein sequence ID" value="KHS49671.1"/>
    <property type="molecule type" value="Genomic_DNA"/>
</dbReference>
<feature type="compositionally biased region" description="Low complexity" evidence="1">
    <location>
        <begin position="158"/>
        <end position="169"/>
    </location>
</feature>
<evidence type="ECO:0000256" key="1">
    <source>
        <dbReference type="SAM" id="MobiDB-lite"/>
    </source>
</evidence>
<dbReference type="RefSeq" id="WP_052241847.1">
    <property type="nucleotide sequence ID" value="NZ_JRVC01000001.1"/>
</dbReference>
<dbReference type="EMBL" id="JRVC01000001">
    <property type="protein sequence ID" value="KHS49449.1"/>
    <property type="molecule type" value="Genomic_DNA"/>
</dbReference>
<comment type="caution">
    <text evidence="3">The sequence shown here is derived from an EMBL/GenBank/DDBJ whole genome shotgun (WGS) entry which is preliminary data.</text>
</comment>
<keyword evidence="2" id="KW-0732">Signal</keyword>
<sequence>MMHRNLRSQAVMVAAVLGSLLSGCSTLGTNVSANFRCNAPDGICAPSSKIDDTALARIEETSSSDLLNPAGPYRMDDGIDAPVHDTHLASAAPVARSAPRYQLSVVFPGFTDASGTTHARRVVSTEALLPGRGDAMEQIAQRGPKVARSRGLLAAAESAPPLLAPLPEGSDAKPDPRKGAGGTEVATADAKNPIAEIQAEVAQRLSAKGSRARPKPAAFSGVVE</sequence>
<feature type="signal peptide" evidence="2">
    <location>
        <begin position="1"/>
        <end position="27"/>
    </location>
</feature>
<reference evidence="3 5" key="1">
    <citation type="submission" date="2014-10" db="EMBL/GenBank/DDBJ databases">
        <title>Draft genome sequence of Novosphingobium subterraneum DSM 12447.</title>
        <authorList>
            <person name="Gan H.M."/>
            <person name="Gan H.Y."/>
            <person name="Savka M.A."/>
        </authorList>
    </citation>
    <scope>NUCLEOTIDE SEQUENCE [LARGE SCALE GENOMIC DNA]</scope>
    <source>
        <strain evidence="3 5">DSM 12447</strain>
    </source>
</reference>
<evidence type="ECO:0000256" key="2">
    <source>
        <dbReference type="SAM" id="SignalP"/>
    </source>
</evidence>
<evidence type="ECO:0000313" key="3">
    <source>
        <dbReference type="EMBL" id="KHS49449.1"/>
    </source>
</evidence>
<dbReference type="Proteomes" id="UP000031338">
    <property type="component" value="Unassembled WGS sequence"/>
</dbReference>
<gene>
    <name evidence="3" type="ORF">NJ75_00152</name>
    <name evidence="4" type="ORF">NJ75_00374</name>
</gene>
<accession>A0A0B9AJG9</accession>
<dbReference type="AlphaFoldDB" id="A0A0B9AJG9"/>
<dbReference type="PROSITE" id="PS51257">
    <property type="entry name" value="PROKAR_LIPOPROTEIN"/>
    <property type="match status" value="1"/>
</dbReference>
<feature type="region of interest" description="Disordered" evidence="1">
    <location>
        <begin position="205"/>
        <end position="224"/>
    </location>
</feature>
<feature type="region of interest" description="Disordered" evidence="1">
    <location>
        <begin position="158"/>
        <end position="192"/>
    </location>
</feature>
<organism evidence="3 5">
    <name type="scientific">Novosphingobium subterraneum</name>
    <dbReference type="NCBI Taxonomy" id="48936"/>
    <lineage>
        <taxon>Bacteria</taxon>
        <taxon>Pseudomonadati</taxon>
        <taxon>Pseudomonadota</taxon>
        <taxon>Alphaproteobacteria</taxon>
        <taxon>Sphingomonadales</taxon>
        <taxon>Sphingomonadaceae</taxon>
        <taxon>Novosphingobium</taxon>
    </lineage>
</organism>